<proteinExistence type="inferred from homology"/>
<keyword evidence="4" id="KW-1185">Reference proteome</keyword>
<dbReference type="EMBL" id="CP021330">
    <property type="protein sequence ID" value="AVX05247.1"/>
    <property type="molecule type" value="Genomic_DNA"/>
</dbReference>
<keyword evidence="2" id="KW-0560">Oxidoreductase</keyword>
<dbReference type="Pfam" id="PF00106">
    <property type="entry name" value="adh_short"/>
    <property type="match status" value="1"/>
</dbReference>
<sequence length="249" mass="26738">MAFEFLDSKALVTGGARGIGLEISKLLIERGVHVVALGRNEEDLTQLQQQFPQAVTPIAMDLTDPQAVDQLVADMAWAHPDLNMLVNNAALQVEMDALAGDPAQNIMNGRREIALNLDALMTLSLGLLPQLARQERALICNISTGLALAPKAASPVYCATKAGVRHFTRAIRYQCEDAAAPVQVSEAIMALVDTDMTKGRGSGKISAQQAAREVVDGLARGKDEIWVGKAKLLKYISIFAPPLAAKMLR</sequence>
<dbReference type="PANTHER" id="PTHR44196">
    <property type="entry name" value="DEHYDROGENASE/REDUCTASE SDR FAMILY MEMBER 7B"/>
    <property type="match status" value="1"/>
</dbReference>
<dbReference type="Proteomes" id="UP000258927">
    <property type="component" value="Chromosome"/>
</dbReference>
<gene>
    <name evidence="3" type="ORF">MXMO3_02736</name>
</gene>
<dbReference type="SUPFAM" id="SSF51735">
    <property type="entry name" value="NAD(P)-binding Rossmann-fold domains"/>
    <property type="match status" value="1"/>
</dbReference>
<dbReference type="KEGG" id="mmyr:MXMO3_02736"/>
<dbReference type="AlphaFoldDB" id="A0A2R4MGS2"/>
<comment type="similarity">
    <text evidence="1">Belongs to the short-chain dehydrogenases/reductases (SDR) family.</text>
</comment>
<dbReference type="Gene3D" id="3.40.50.720">
    <property type="entry name" value="NAD(P)-binding Rossmann-like Domain"/>
    <property type="match status" value="1"/>
</dbReference>
<evidence type="ECO:0000256" key="2">
    <source>
        <dbReference type="ARBA" id="ARBA00023002"/>
    </source>
</evidence>
<evidence type="ECO:0000313" key="3">
    <source>
        <dbReference type="EMBL" id="AVX05247.1"/>
    </source>
</evidence>
<dbReference type="PANTHER" id="PTHR44196:SF1">
    <property type="entry name" value="DEHYDROGENASE_REDUCTASE SDR FAMILY MEMBER 7B"/>
    <property type="match status" value="1"/>
</dbReference>
<dbReference type="InterPro" id="IPR036291">
    <property type="entry name" value="NAD(P)-bd_dom_sf"/>
</dbReference>
<protein>
    <submittedName>
        <fullName evidence="3">3-oxoacyl-[acyl-carrier-protein] reductase</fullName>
    </submittedName>
</protein>
<dbReference type="GO" id="GO:0016491">
    <property type="term" value="F:oxidoreductase activity"/>
    <property type="evidence" value="ECO:0007669"/>
    <property type="project" value="UniProtKB-KW"/>
</dbReference>
<accession>A0A2R4MGS2</accession>
<evidence type="ECO:0000313" key="4">
    <source>
        <dbReference type="Proteomes" id="UP000258927"/>
    </source>
</evidence>
<name>A0A2R4MGS2_9HYPH</name>
<dbReference type="PRINTS" id="PR00081">
    <property type="entry name" value="GDHRDH"/>
</dbReference>
<reference evidence="3 4" key="1">
    <citation type="submission" date="2017-05" db="EMBL/GenBank/DDBJ databases">
        <title>Genome Analysis of Maritalea myrionectae HL2708#5.</title>
        <authorList>
            <consortium name="Cotde Inc.-PKNU"/>
            <person name="Jang D."/>
            <person name="Oh H.-M."/>
        </authorList>
    </citation>
    <scope>NUCLEOTIDE SEQUENCE [LARGE SCALE GENOMIC DNA]</scope>
    <source>
        <strain evidence="3 4">HL2708#5</strain>
    </source>
</reference>
<dbReference type="InterPro" id="IPR002347">
    <property type="entry name" value="SDR_fam"/>
</dbReference>
<evidence type="ECO:0000256" key="1">
    <source>
        <dbReference type="ARBA" id="ARBA00006484"/>
    </source>
</evidence>
<dbReference type="GO" id="GO:0016020">
    <property type="term" value="C:membrane"/>
    <property type="evidence" value="ECO:0007669"/>
    <property type="project" value="TreeGrafter"/>
</dbReference>
<dbReference type="RefSeq" id="WP_162889276.1">
    <property type="nucleotide sequence ID" value="NZ_CP021330.1"/>
</dbReference>
<organism evidence="3 4">
    <name type="scientific">Maritalea myrionectae</name>
    <dbReference type="NCBI Taxonomy" id="454601"/>
    <lineage>
        <taxon>Bacteria</taxon>
        <taxon>Pseudomonadati</taxon>
        <taxon>Pseudomonadota</taxon>
        <taxon>Alphaproteobacteria</taxon>
        <taxon>Hyphomicrobiales</taxon>
        <taxon>Devosiaceae</taxon>
        <taxon>Maritalea</taxon>
    </lineage>
</organism>